<dbReference type="AlphaFoldDB" id="A0A6C0J927"/>
<protein>
    <submittedName>
        <fullName evidence="1">Uncharacterized protein</fullName>
    </submittedName>
</protein>
<dbReference type="EMBL" id="MN740327">
    <property type="protein sequence ID" value="QHU00508.1"/>
    <property type="molecule type" value="Genomic_DNA"/>
</dbReference>
<sequence length="98" mass="11437">MDHETFLYINGYTIFNLIPGENYPAFNTHNNRNIVGPYGLAQGRAAWYVRTRPEIQEVFKNLLHTDDLVCSMDILSFSNNMTKKEDVDKRKNILSCYM</sequence>
<name>A0A6C0J927_9ZZZZ</name>
<proteinExistence type="predicted"/>
<organism evidence="1">
    <name type="scientific">viral metagenome</name>
    <dbReference type="NCBI Taxonomy" id="1070528"/>
    <lineage>
        <taxon>unclassified sequences</taxon>
        <taxon>metagenomes</taxon>
        <taxon>organismal metagenomes</taxon>
    </lineage>
</organism>
<accession>A0A6C0J927</accession>
<evidence type="ECO:0000313" key="1">
    <source>
        <dbReference type="EMBL" id="QHU00508.1"/>
    </source>
</evidence>
<reference evidence="1" key="1">
    <citation type="journal article" date="2020" name="Nature">
        <title>Giant virus diversity and host interactions through global metagenomics.</title>
        <authorList>
            <person name="Schulz F."/>
            <person name="Roux S."/>
            <person name="Paez-Espino D."/>
            <person name="Jungbluth S."/>
            <person name="Walsh D.A."/>
            <person name="Denef V.J."/>
            <person name="McMahon K.D."/>
            <person name="Konstantinidis K.T."/>
            <person name="Eloe-Fadrosh E.A."/>
            <person name="Kyrpides N.C."/>
            <person name="Woyke T."/>
        </authorList>
    </citation>
    <scope>NUCLEOTIDE SEQUENCE</scope>
    <source>
        <strain evidence="1">GVMAG-M-3300025860-20</strain>
    </source>
</reference>